<dbReference type="PANTHER" id="PTHR43289">
    <property type="entry name" value="MITOGEN-ACTIVATED PROTEIN KINASE KINASE KINASE 20-RELATED"/>
    <property type="match status" value="1"/>
</dbReference>
<dbReference type="RefSeq" id="WP_311604540.1">
    <property type="nucleotide sequence ID" value="NZ_JAVREM010000103.1"/>
</dbReference>
<dbReference type="PROSITE" id="PS50011">
    <property type="entry name" value="PROTEIN_KINASE_DOM"/>
    <property type="match status" value="1"/>
</dbReference>
<evidence type="ECO:0000256" key="4">
    <source>
        <dbReference type="ARBA" id="ARBA00022840"/>
    </source>
</evidence>
<keyword evidence="3 8" id="KW-0418">Kinase</keyword>
<evidence type="ECO:0000313" key="9">
    <source>
        <dbReference type="Proteomes" id="UP001183420"/>
    </source>
</evidence>
<feature type="compositionally biased region" description="Pro residues" evidence="6">
    <location>
        <begin position="348"/>
        <end position="360"/>
    </location>
</feature>
<dbReference type="Proteomes" id="UP001183420">
    <property type="component" value="Unassembled WGS sequence"/>
</dbReference>
<dbReference type="PROSITE" id="PS00107">
    <property type="entry name" value="PROTEIN_KINASE_ATP"/>
    <property type="match status" value="1"/>
</dbReference>
<name>A0ABU2M0I4_9ACTN</name>
<feature type="domain" description="Protein kinase" evidence="7">
    <location>
        <begin position="15"/>
        <end position="278"/>
    </location>
</feature>
<dbReference type="InterPro" id="IPR008271">
    <property type="entry name" value="Ser/Thr_kinase_AS"/>
</dbReference>
<sequence length="651" mass="69918">MDRLTAQDPHRIGQYRLLGRLGQGGMGQVYLARSERGRTVAVKTIKRELAQETDFRRRFALEIAAAQRVGGQWTAPVLDSDTEAVTPWVATGYIAGPSLHEVVSRDFGALPERSVSLLANGLAHALTDIHAADLVHRDLKPSNVLLTIDGPRVIDFGIARALDANHGGLTRTGATIGSPGFMSPEQVRGQRVTPASDVFCLGSLLAYAATGRTPFGALDTSVHLLLFRVAEEEPDLTGIPEGLRHVISGCLRQDPEQRFTLPELLSLTTPDGSREPWLPGPLVAQLGRHAVELLDSESPESRTDHRAVAASPPQPAAPAPAWPGLHPSAQQRPVPLPSPYSMPNTAHHPPPTPAPIPAPSMPSMGGFGPAGYGPATSTGATGGGNNARRWAFASLGAAFVVLAVVVGLVIRGSGGGSTSIDEEYLGAWQGRYEPESGLDKLLRFEISQGEEGDIVGTATTITDEVLCSFQVRLESFDQRLEFTELHDWSVPEGEVNESCRDNATPQTLELSANGDELTWTYNDQQATLRRADATGEANVPEDLVGTYRYEWDNDDGSGTSEITVTQGAIGDVVMTFHQTTDTYECTWENRLVQVTEDEVIMGPDTLVGDGNSADCWTDGGFRMWTDGPEGALNIAWLADPDGDQGRYPRAD</sequence>
<dbReference type="GO" id="GO:0004674">
    <property type="term" value="F:protein serine/threonine kinase activity"/>
    <property type="evidence" value="ECO:0007669"/>
    <property type="project" value="UniProtKB-EC"/>
</dbReference>
<keyword evidence="4 5" id="KW-0067">ATP-binding</keyword>
<dbReference type="PANTHER" id="PTHR43289:SF34">
    <property type="entry name" value="SERINE_THREONINE-PROTEIN KINASE YBDM-RELATED"/>
    <property type="match status" value="1"/>
</dbReference>
<keyword evidence="1 8" id="KW-0808">Transferase</keyword>
<accession>A0ABU2M0I4</accession>
<feature type="compositionally biased region" description="Pro residues" evidence="6">
    <location>
        <begin position="312"/>
        <end position="321"/>
    </location>
</feature>
<evidence type="ECO:0000256" key="1">
    <source>
        <dbReference type="ARBA" id="ARBA00022679"/>
    </source>
</evidence>
<evidence type="ECO:0000256" key="6">
    <source>
        <dbReference type="SAM" id="MobiDB-lite"/>
    </source>
</evidence>
<keyword evidence="9" id="KW-1185">Reference proteome</keyword>
<proteinExistence type="predicted"/>
<dbReference type="Gene3D" id="1.10.510.10">
    <property type="entry name" value="Transferase(Phosphotransferase) domain 1"/>
    <property type="match status" value="1"/>
</dbReference>
<evidence type="ECO:0000256" key="5">
    <source>
        <dbReference type="PROSITE-ProRule" id="PRU10141"/>
    </source>
</evidence>
<evidence type="ECO:0000259" key="7">
    <source>
        <dbReference type="PROSITE" id="PS50011"/>
    </source>
</evidence>
<feature type="binding site" evidence="5">
    <location>
        <position position="43"/>
    </location>
    <ligand>
        <name>ATP</name>
        <dbReference type="ChEBI" id="CHEBI:30616"/>
    </ligand>
</feature>
<evidence type="ECO:0000256" key="3">
    <source>
        <dbReference type="ARBA" id="ARBA00022777"/>
    </source>
</evidence>
<dbReference type="Pfam" id="PF00069">
    <property type="entry name" value="Pkinase"/>
    <property type="match status" value="1"/>
</dbReference>
<keyword evidence="2 5" id="KW-0547">Nucleotide-binding</keyword>
<dbReference type="CDD" id="cd14014">
    <property type="entry name" value="STKc_PknB_like"/>
    <property type="match status" value="1"/>
</dbReference>
<organism evidence="8 9">
    <name type="scientific">Streptomyces millisiae</name>
    <dbReference type="NCBI Taxonomy" id="3075542"/>
    <lineage>
        <taxon>Bacteria</taxon>
        <taxon>Bacillati</taxon>
        <taxon>Actinomycetota</taxon>
        <taxon>Actinomycetes</taxon>
        <taxon>Kitasatosporales</taxon>
        <taxon>Streptomycetaceae</taxon>
        <taxon>Streptomyces</taxon>
    </lineage>
</organism>
<dbReference type="SMART" id="SM00220">
    <property type="entry name" value="S_TKc"/>
    <property type="match status" value="1"/>
</dbReference>
<dbReference type="PROSITE" id="PS00108">
    <property type="entry name" value="PROTEIN_KINASE_ST"/>
    <property type="match status" value="1"/>
</dbReference>
<evidence type="ECO:0000256" key="2">
    <source>
        <dbReference type="ARBA" id="ARBA00022741"/>
    </source>
</evidence>
<dbReference type="SUPFAM" id="SSF56112">
    <property type="entry name" value="Protein kinase-like (PK-like)"/>
    <property type="match status" value="1"/>
</dbReference>
<gene>
    <name evidence="8" type="ORF">RNC47_34195</name>
</gene>
<feature type="region of interest" description="Disordered" evidence="6">
    <location>
        <begin position="296"/>
        <end position="379"/>
    </location>
</feature>
<dbReference type="InterPro" id="IPR011009">
    <property type="entry name" value="Kinase-like_dom_sf"/>
</dbReference>
<dbReference type="EMBL" id="JAVREM010000103">
    <property type="protein sequence ID" value="MDT0323366.1"/>
    <property type="molecule type" value="Genomic_DNA"/>
</dbReference>
<comment type="caution">
    <text evidence="8">The sequence shown here is derived from an EMBL/GenBank/DDBJ whole genome shotgun (WGS) entry which is preliminary data.</text>
</comment>
<reference evidence="9" key="1">
    <citation type="submission" date="2023-07" db="EMBL/GenBank/DDBJ databases">
        <title>30 novel species of actinomycetes from the DSMZ collection.</title>
        <authorList>
            <person name="Nouioui I."/>
        </authorList>
    </citation>
    <scope>NUCLEOTIDE SEQUENCE [LARGE SCALE GENOMIC DNA]</scope>
    <source>
        <strain evidence="9">DSM 44918</strain>
    </source>
</reference>
<dbReference type="Gene3D" id="3.30.200.20">
    <property type="entry name" value="Phosphorylase Kinase, domain 1"/>
    <property type="match status" value="1"/>
</dbReference>
<protein>
    <submittedName>
        <fullName evidence="8">Serine/threonine-protein kinase</fullName>
        <ecNumber evidence="8">2.7.11.1</ecNumber>
    </submittedName>
</protein>
<dbReference type="InterPro" id="IPR017441">
    <property type="entry name" value="Protein_kinase_ATP_BS"/>
</dbReference>
<dbReference type="EC" id="2.7.11.1" evidence="8"/>
<dbReference type="InterPro" id="IPR000719">
    <property type="entry name" value="Prot_kinase_dom"/>
</dbReference>
<evidence type="ECO:0000313" key="8">
    <source>
        <dbReference type="EMBL" id="MDT0323366.1"/>
    </source>
</evidence>